<dbReference type="InterPro" id="IPR058636">
    <property type="entry name" value="Beta-barrel_YknX"/>
</dbReference>
<dbReference type="InterPro" id="IPR050465">
    <property type="entry name" value="UPF0194_transport"/>
</dbReference>
<organism evidence="6 7">
    <name type="scientific">Metabacillus rhizolycopersici</name>
    <dbReference type="NCBI Taxonomy" id="2875709"/>
    <lineage>
        <taxon>Bacteria</taxon>
        <taxon>Bacillati</taxon>
        <taxon>Bacillota</taxon>
        <taxon>Bacilli</taxon>
        <taxon>Bacillales</taxon>
        <taxon>Bacillaceae</taxon>
        <taxon>Metabacillus</taxon>
    </lineage>
</organism>
<dbReference type="Pfam" id="PF00364">
    <property type="entry name" value="Biotin_lipoyl"/>
    <property type="match status" value="1"/>
</dbReference>
<evidence type="ECO:0000256" key="3">
    <source>
        <dbReference type="SAM" id="MobiDB-lite"/>
    </source>
</evidence>
<dbReference type="Gene3D" id="2.40.50.100">
    <property type="match status" value="1"/>
</dbReference>
<keyword evidence="2" id="KW-0175">Coiled coil</keyword>
<feature type="region of interest" description="Disordered" evidence="3">
    <location>
        <begin position="300"/>
        <end position="346"/>
    </location>
</feature>
<dbReference type="PANTHER" id="PTHR32347">
    <property type="entry name" value="EFFLUX SYSTEM COMPONENT YKNX-RELATED"/>
    <property type="match status" value="1"/>
</dbReference>
<dbReference type="RefSeq" id="WP_224141543.1">
    <property type="nucleotide sequence ID" value="NZ_JAIQUM010000085.1"/>
</dbReference>
<evidence type="ECO:0000256" key="1">
    <source>
        <dbReference type="ARBA" id="ARBA00004196"/>
    </source>
</evidence>
<dbReference type="Pfam" id="PF25990">
    <property type="entry name" value="Beta-barrel_YknX"/>
    <property type="match status" value="1"/>
</dbReference>
<evidence type="ECO:0000259" key="5">
    <source>
        <dbReference type="Pfam" id="PF25990"/>
    </source>
</evidence>
<dbReference type="InterPro" id="IPR000089">
    <property type="entry name" value="Biotin_lipoyl"/>
</dbReference>
<dbReference type="Gene3D" id="2.40.420.20">
    <property type="match status" value="1"/>
</dbReference>
<proteinExistence type="predicted"/>
<reference evidence="6" key="1">
    <citation type="submission" date="2024-05" db="EMBL/GenBank/DDBJ databases">
        <title>Metabacillus sp. nov., isolated from the rhizosphere soil of tomato plants.</title>
        <authorList>
            <person name="Ma R."/>
        </authorList>
    </citation>
    <scope>NUCLEOTIDE SEQUENCE</scope>
    <source>
        <strain evidence="6">DBTR6</strain>
    </source>
</reference>
<dbReference type="Proteomes" id="UP001165287">
    <property type="component" value="Unassembled WGS sequence"/>
</dbReference>
<dbReference type="Gene3D" id="2.40.30.170">
    <property type="match status" value="1"/>
</dbReference>
<evidence type="ECO:0000259" key="4">
    <source>
        <dbReference type="Pfam" id="PF00364"/>
    </source>
</evidence>
<evidence type="ECO:0000256" key="2">
    <source>
        <dbReference type="ARBA" id="ARBA00023054"/>
    </source>
</evidence>
<comment type="subcellular location">
    <subcellularLocation>
        <location evidence="1">Cell envelope</location>
    </subcellularLocation>
</comment>
<feature type="region of interest" description="Disordered" evidence="3">
    <location>
        <begin position="243"/>
        <end position="273"/>
    </location>
</feature>
<dbReference type="EMBL" id="JAIQUM010000085">
    <property type="protein sequence ID" value="MBZ5753112.1"/>
    <property type="molecule type" value="Genomic_DNA"/>
</dbReference>
<gene>
    <name evidence="6" type="ORF">K9V48_23515</name>
</gene>
<comment type="caution">
    <text evidence="6">The sequence shown here is derived from an EMBL/GenBank/DDBJ whole genome shotgun (WGS) entry which is preliminary data.</text>
</comment>
<keyword evidence="7" id="KW-1185">Reference proteome</keyword>
<feature type="domain" description="Lipoyl-binding" evidence="4">
    <location>
        <begin position="74"/>
        <end position="130"/>
    </location>
</feature>
<evidence type="ECO:0000313" key="6">
    <source>
        <dbReference type="EMBL" id="MBZ5753112.1"/>
    </source>
</evidence>
<dbReference type="InterPro" id="IPR011053">
    <property type="entry name" value="Single_hybrid_motif"/>
</dbReference>
<feature type="domain" description="YknX-like beta-barrel" evidence="5">
    <location>
        <begin position="142"/>
        <end position="210"/>
    </location>
</feature>
<feature type="compositionally biased region" description="Polar residues" evidence="3">
    <location>
        <begin position="243"/>
        <end position="271"/>
    </location>
</feature>
<protein>
    <submittedName>
        <fullName evidence="6">Efflux RND transporter periplasmic adaptor subunit</fullName>
    </submittedName>
</protein>
<evidence type="ECO:0000313" key="7">
    <source>
        <dbReference type="Proteomes" id="UP001165287"/>
    </source>
</evidence>
<feature type="compositionally biased region" description="Gly residues" evidence="3">
    <location>
        <begin position="331"/>
        <end position="346"/>
    </location>
</feature>
<name>A0ABS7UXR2_9BACI</name>
<sequence>MKKWLISVVVLIVVIAGGATAYGIFNSEKEEANAPLMETQTAVAELENVEVTVSGTGSISTINEETILAEENNAVVEEVLVAVGDTVEEGDDLITFEDDDLDPIEAPFSGEITTLNVEEEGTVSMGTEMIAVTDYNNLQMVVNVDELDISKVKVGQTAQIDISALPDAEFTGTVTSVSKEANTSEGSSVAQYAVNVTINEPENIKVGMTAEAIITTESKENVITVPIEAVQTKGDQYYVQVQESTEGSTNEQSGLDSETSGEANSTPQGTGKTVEVGLQNEEVAEIVSGLNEGEVVILPTLQSSDDSESDMREMMQGGFPGGEMPDRGQMPQGGTGQGGNRGGMGQ</sequence>
<dbReference type="SUPFAM" id="SSF51230">
    <property type="entry name" value="Single hybrid motif"/>
    <property type="match status" value="1"/>
</dbReference>
<accession>A0ABS7UXR2</accession>